<evidence type="ECO:0000256" key="6">
    <source>
        <dbReference type="SAM" id="Phobius"/>
    </source>
</evidence>
<feature type="transmembrane region" description="Helical" evidence="6">
    <location>
        <begin position="206"/>
        <end position="229"/>
    </location>
</feature>
<dbReference type="AlphaFoldDB" id="A0A3E0B3C4"/>
<feature type="transmembrane region" description="Helical" evidence="6">
    <location>
        <begin position="97"/>
        <end position="114"/>
    </location>
</feature>
<accession>A0A3E0B3C4</accession>
<feature type="transmembrane region" description="Helical" evidence="6">
    <location>
        <begin position="236"/>
        <end position="253"/>
    </location>
</feature>
<feature type="transmembrane region" description="Helical" evidence="6">
    <location>
        <begin position="147"/>
        <end position="165"/>
    </location>
</feature>
<comment type="caution">
    <text evidence="8">The sequence shown here is derived from an EMBL/GenBank/DDBJ whole genome shotgun (WGS) entry which is preliminary data.</text>
</comment>
<comment type="subcellular location">
    <subcellularLocation>
        <location evidence="1">Endomembrane system</location>
        <topology evidence="1">Multi-pass membrane protein</topology>
    </subcellularLocation>
</comment>
<evidence type="ECO:0000256" key="4">
    <source>
        <dbReference type="ARBA" id="ARBA00022989"/>
    </source>
</evidence>
<keyword evidence="5 6" id="KW-0472">Membrane</keyword>
<dbReference type="GO" id="GO:0016020">
    <property type="term" value="C:membrane"/>
    <property type="evidence" value="ECO:0007669"/>
    <property type="project" value="UniProtKB-SubCell"/>
</dbReference>
<dbReference type="Pfam" id="PF00892">
    <property type="entry name" value="EamA"/>
    <property type="match status" value="2"/>
</dbReference>
<evidence type="ECO:0000313" key="8">
    <source>
        <dbReference type="EMBL" id="REG26431.1"/>
    </source>
</evidence>
<dbReference type="PANTHER" id="PTHR22911">
    <property type="entry name" value="ACYL-MALONYL CONDENSING ENZYME-RELATED"/>
    <property type="match status" value="1"/>
</dbReference>
<dbReference type="OrthoDB" id="5148831at2"/>
<sequence>MNNVVKGIIALIISSLGFSLMSLFVKYSGDLPTVQKTFFRNFISMLIALTLVLYYRESLFGKRENQGWLLLRSALGLAGVLLNFFTIDRMVLSDADILNKLSPFFTIILCAIFLKEYIRRFQLISIVIALIGAIFIIKPSFSSDTMFALIGVLGAIFAAGAYTVLRVLGSREKFYTVVFYFSFFSTVALLPFFIYQFEPMTMNQFWMLILSGVFAAVGQFGLTIAYSFAPAKEISIFFYSTILFTALFSVIVFNEVPDTLSILGYIIIFAASYYMYMKNRPKKLKVTGKKNRAS</sequence>
<feature type="transmembrane region" description="Helical" evidence="6">
    <location>
        <begin position="67"/>
        <end position="85"/>
    </location>
</feature>
<feature type="transmembrane region" description="Helical" evidence="6">
    <location>
        <begin position="259"/>
        <end position="276"/>
    </location>
</feature>
<name>A0A3E0B3C4_9STAP</name>
<keyword evidence="9" id="KW-1185">Reference proteome</keyword>
<dbReference type="EMBL" id="QUMW01000001">
    <property type="protein sequence ID" value="REG26431.1"/>
    <property type="molecule type" value="Genomic_DNA"/>
</dbReference>
<keyword evidence="3 6" id="KW-0812">Transmembrane</keyword>
<keyword evidence="4 6" id="KW-1133">Transmembrane helix</keyword>
<dbReference type="InterPro" id="IPR000620">
    <property type="entry name" value="EamA_dom"/>
</dbReference>
<feature type="domain" description="EamA" evidence="7">
    <location>
        <begin position="148"/>
        <end position="276"/>
    </location>
</feature>
<dbReference type="PANTHER" id="PTHR22911:SF6">
    <property type="entry name" value="SOLUTE CARRIER FAMILY 35 MEMBER G1"/>
    <property type="match status" value="1"/>
</dbReference>
<dbReference type="RefSeq" id="WP_115883804.1">
    <property type="nucleotide sequence ID" value="NZ_CBCSHX010000010.1"/>
</dbReference>
<evidence type="ECO:0000313" key="9">
    <source>
        <dbReference type="Proteomes" id="UP000257076"/>
    </source>
</evidence>
<evidence type="ECO:0000256" key="2">
    <source>
        <dbReference type="ARBA" id="ARBA00007362"/>
    </source>
</evidence>
<feature type="domain" description="EamA" evidence="7">
    <location>
        <begin position="6"/>
        <end position="137"/>
    </location>
</feature>
<reference evidence="8 9" key="1">
    <citation type="submission" date="2018-08" db="EMBL/GenBank/DDBJ databases">
        <title>Genomic Encyclopedia of Type Strains, Phase IV (KMG-IV): sequencing the most valuable type-strain genomes for metagenomic binning, comparative biology and taxonomic classification.</title>
        <authorList>
            <person name="Goeker M."/>
        </authorList>
    </citation>
    <scope>NUCLEOTIDE SEQUENCE [LARGE SCALE GENOMIC DNA]</scope>
    <source>
        <strain evidence="8 9">DSM 17274</strain>
    </source>
</reference>
<feature type="transmembrane region" description="Helical" evidence="6">
    <location>
        <begin position="7"/>
        <end position="25"/>
    </location>
</feature>
<evidence type="ECO:0000259" key="7">
    <source>
        <dbReference type="Pfam" id="PF00892"/>
    </source>
</evidence>
<evidence type="ECO:0000256" key="3">
    <source>
        <dbReference type="ARBA" id="ARBA00022692"/>
    </source>
</evidence>
<organism evidence="8 9">
    <name type="scientific">Jeotgalicoccus halotolerans</name>
    <dbReference type="NCBI Taxonomy" id="157227"/>
    <lineage>
        <taxon>Bacteria</taxon>
        <taxon>Bacillati</taxon>
        <taxon>Bacillota</taxon>
        <taxon>Bacilli</taxon>
        <taxon>Bacillales</taxon>
        <taxon>Staphylococcaceae</taxon>
        <taxon>Jeotgalicoccus</taxon>
    </lineage>
</organism>
<dbReference type="InterPro" id="IPR037185">
    <property type="entry name" value="EmrE-like"/>
</dbReference>
<feature type="transmembrane region" description="Helical" evidence="6">
    <location>
        <begin position="37"/>
        <end position="55"/>
    </location>
</feature>
<evidence type="ECO:0000256" key="1">
    <source>
        <dbReference type="ARBA" id="ARBA00004127"/>
    </source>
</evidence>
<feature type="transmembrane region" description="Helical" evidence="6">
    <location>
        <begin position="177"/>
        <end position="194"/>
    </location>
</feature>
<dbReference type="SUPFAM" id="SSF103481">
    <property type="entry name" value="Multidrug resistance efflux transporter EmrE"/>
    <property type="match status" value="2"/>
</dbReference>
<feature type="transmembrane region" description="Helical" evidence="6">
    <location>
        <begin position="121"/>
        <end position="141"/>
    </location>
</feature>
<dbReference type="Proteomes" id="UP000257076">
    <property type="component" value="Unassembled WGS sequence"/>
</dbReference>
<gene>
    <name evidence="8" type="ORF">DFR63_0076</name>
</gene>
<protein>
    <submittedName>
        <fullName evidence="8">EamA domain-containing membrane protein RarD</fullName>
    </submittedName>
</protein>
<proteinExistence type="inferred from homology"/>
<evidence type="ECO:0000256" key="5">
    <source>
        <dbReference type="ARBA" id="ARBA00023136"/>
    </source>
</evidence>
<comment type="similarity">
    <text evidence="2">Belongs to the EamA transporter family.</text>
</comment>